<dbReference type="Proteomes" id="UP000475532">
    <property type="component" value="Unassembled WGS sequence"/>
</dbReference>
<evidence type="ECO:0000313" key="2">
    <source>
        <dbReference type="EMBL" id="NEA25118.1"/>
    </source>
</evidence>
<dbReference type="EMBL" id="JAAGLI010000566">
    <property type="protein sequence ID" value="NEA25118.1"/>
    <property type="molecule type" value="Genomic_DNA"/>
</dbReference>
<keyword evidence="1" id="KW-0472">Membrane</keyword>
<reference evidence="2 3" key="1">
    <citation type="submission" date="2020-01" db="EMBL/GenBank/DDBJ databases">
        <title>Insect and environment-associated Actinomycetes.</title>
        <authorList>
            <person name="Currrie C."/>
            <person name="Chevrette M."/>
            <person name="Carlson C."/>
            <person name="Stubbendieck R."/>
            <person name="Wendt-Pienkowski E."/>
        </authorList>
    </citation>
    <scope>NUCLEOTIDE SEQUENCE [LARGE SCALE GENOMIC DNA]</scope>
    <source>
        <strain evidence="2 3">SID10258</strain>
    </source>
</reference>
<feature type="transmembrane region" description="Helical" evidence="1">
    <location>
        <begin position="226"/>
        <end position="250"/>
    </location>
</feature>
<feature type="transmembrane region" description="Helical" evidence="1">
    <location>
        <begin position="394"/>
        <end position="414"/>
    </location>
</feature>
<accession>A0A6L9QJ42</accession>
<feature type="transmembrane region" description="Helical" evidence="1">
    <location>
        <begin position="42"/>
        <end position="61"/>
    </location>
</feature>
<gene>
    <name evidence="2" type="ORF">G3I70_21915</name>
</gene>
<organism evidence="2 3">
    <name type="scientific">Actinomadura bangladeshensis</name>
    <dbReference type="NCBI Taxonomy" id="453573"/>
    <lineage>
        <taxon>Bacteria</taxon>
        <taxon>Bacillati</taxon>
        <taxon>Actinomycetota</taxon>
        <taxon>Actinomycetes</taxon>
        <taxon>Streptosporangiales</taxon>
        <taxon>Thermomonosporaceae</taxon>
        <taxon>Actinomadura</taxon>
    </lineage>
</organism>
<feature type="transmembrane region" description="Helical" evidence="1">
    <location>
        <begin position="315"/>
        <end position="334"/>
    </location>
</feature>
<keyword evidence="1" id="KW-1133">Transmembrane helix</keyword>
<proteinExistence type="predicted"/>
<feature type="transmembrane region" description="Helical" evidence="1">
    <location>
        <begin position="103"/>
        <end position="120"/>
    </location>
</feature>
<feature type="transmembrane region" description="Helical" evidence="1">
    <location>
        <begin position="286"/>
        <end position="303"/>
    </location>
</feature>
<protein>
    <submittedName>
        <fullName evidence="2">Uncharacterized protein</fullName>
    </submittedName>
</protein>
<evidence type="ECO:0000256" key="1">
    <source>
        <dbReference type="SAM" id="Phobius"/>
    </source>
</evidence>
<feature type="transmembrane region" description="Helical" evidence="1">
    <location>
        <begin position="164"/>
        <end position="184"/>
    </location>
</feature>
<name>A0A6L9QJ42_9ACTN</name>
<comment type="caution">
    <text evidence="2">The sequence shown here is derived from an EMBL/GenBank/DDBJ whole genome shotgun (WGS) entry which is preliminary data.</text>
</comment>
<dbReference type="AlphaFoldDB" id="A0A6L9QJ42"/>
<evidence type="ECO:0000313" key="3">
    <source>
        <dbReference type="Proteomes" id="UP000475532"/>
    </source>
</evidence>
<dbReference type="RefSeq" id="WP_163058759.1">
    <property type="nucleotide sequence ID" value="NZ_JAAGLI010000566.1"/>
</dbReference>
<sequence length="415" mass="45951">MTASEVGRRDGGERTDPALTGFAPFEGEPWIMRRIGAGDHRFWFGLLTFLLSTWILVEIPWSTLRDPMPDGAWCGDLRRLTEDLPVFGNCAAATAQLPALRDYFSLIGALALLLAPALTVRQWRGLAALAPDMAAANSLRFADDAGRDAFDREVRLANRDIRRIGNLAPLIMLICALAMLWLMVVQQRRGVFGLVAPPGTDPGEWAQLAYQHWWAGTAGDGLGLTLYFAIGSVGLYLITAQNMVTVRILLALYRARTSYDFAADPLNSDGYYGWSPIRTALSATHIELAMHGIGLVAIGITLPHEGVFTTYSYAAVQWLVILLITMLFPPIFAWRKMRAFKSTEIGVLSREGRALAGAARTRQEKSQVEDTYRQRMDAIRRVPTLPFKRTRDMVTFLLSLLADLSAVTAVIIAFF</sequence>
<keyword evidence="1" id="KW-0812">Transmembrane</keyword>